<evidence type="ECO:0000313" key="2">
    <source>
        <dbReference type="EMBL" id="RUQ27776.1"/>
    </source>
</evidence>
<accession>A0A433HH89</accession>
<dbReference type="Pfam" id="PF08378">
    <property type="entry name" value="NERD"/>
    <property type="match status" value="1"/>
</dbReference>
<dbReference type="AlphaFoldDB" id="A0A433HH89"/>
<evidence type="ECO:0000313" key="3">
    <source>
        <dbReference type="Proteomes" id="UP000267430"/>
    </source>
</evidence>
<evidence type="ECO:0000259" key="1">
    <source>
        <dbReference type="PROSITE" id="PS50965"/>
    </source>
</evidence>
<dbReference type="Proteomes" id="UP000267430">
    <property type="component" value="Unassembled WGS sequence"/>
</dbReference>
<dbReference type="EMBL" id="RYZZ01000020">
    <property type="protein sequence ID" value="RUQ27776.1"/>
    <property type="molecule type" value="Genomic_DNA"/>
</dbReference>
<comment type="caution">
    <text evidence="2">The sequence shown here is derived from an EMBL/GenBank/DDBJ whole genome shotgun (WGS) entry which is preliminary data.</text>
</comment>
<name>A0A433HH89_9BACI</name>
<keyword evidence="3" id="KW-1185">Reference proteome</keyword>
<dbReference type="RefSeq" id="WP_126865570.1">
    <property type="nucleotide sequence ID" value="NZ_JAUSTX010000008.1"/>
</dbReference>
<dbReference type="OrthoDB" id="569879at2"/>
<sequence length="321" mass="37797">MIAKNREIPLTVQKLEALLRRLPPNHPRQQQIYRDLTKRKAGYHGEESLDIHLDELSENKYFIFHDLALSNGKYNFQIDTLLLSTSFALLIEVKNISGTLHFDRTFNQLVRTFNDKEQGFRDPISQARRQQREFQSWMENRNLPPIPAEYLVVISNPSTVIKLKSGYVREYEKICHSEHLLDKIKEFEQKHHKEFISPKEIKKLSRLLLKEHSPHNTNILKTYTIPKQDLLTGVHCPECFFLPISRKKGYWFCPSCRSQSKDAHIDALLDYFLLIKSSITNTEFRDFLHVPSRHTAKRILHSLDLPSEGEKKARIYYPMKS</sequence>
<proteinExistence type="predicted"/>
<organism evidence="2 3">
    <name type="scientific">Peribacillus cavernae</name>
    <dbReference type="NCBI Taxonomy" id="1674310"/>
    <lineage>
        <taxon>Bacteria</taxon>
        <taxon>Bacillati</taxon>
        <taxon>Bacillota</taxon>
        <taxon>Bacilli</taxon>
        <taxon>Bacillales</taxon>
        <taxon>Bacillaceae</taxon>
        <taxon>Peribacillus</taxon>
    </lineage>
</organism>
<gene>
    <name evidence="2" type="ORF">ELQ35_14665</name>
</gene>
<reference evidence="2 3" key="1">
    <citation type="submission" date="2018-12" db="EMBL/GenBank/DDBJ databases">
        <title>Bacillus chawlae sp. nov., Bacillus glennii sp. nov., and Bacillus saganii sp. nov. Isolated from the Vehicle Assembly Building at Kennedy Space Center where the Viking Spacecraft were Assembled.</title>
        <authorList>
            <person name="Seuylemezian A."/>
            <person name="Vaishampayan P."/>
        </authorList>
    </citation>
    <scope>NUCLEOTIDE SEQUENCE [LARGE SCALE GENOMIC DNA]</scope>
    <source>
        <strain evidence="2 3">L5</strain>
    </source>
</reference>
<protein>
    <submittedName>
        <fullName evidence="2">NERD domain-containing protein</fullName>
    </submittedName>
</protein>
<dbReference type="PROSITE" id="PS50965">
    <property type="entry name" value="NERD"/>
    <property type="match status" value="1"/>
</dbReference>
<feature type="domain" description="NERD" evidence="1">
    <location>
        <begin position="41"/>
        <end position="157"/>
    </location>
</feature>
<dbReference type="InterPro" id="IPR011528">
    <property type="entry name" value="NERD"/>
</dbReference>